<gene>
    <name evidence="1" type="ORF">ZHAS_00004232</name>
</gene>
<dbReference type="AlphaFoldDB" id="A0A084VGE5"/>
<evidence type="ECO:0000313" key="2">
    <source>
        <dbReference type="EnsemblMetazoa" id="ASIC004232-PA"/>
    </source>
</evidence>
<sequence length="79" mass="8327">MNLSVNILSGKVFRSDRAESGGKSPPGIGIEGEVYVVICNGGKRNAADGTCVTCAFRMCAMLMQRINLDTSAFSGCVCF</sequence>
<evidence type="ECO:0000313" key="1">
    <source>
        <dbReference type="EMBL" id="KFB37039.1"/>
    </source>
</evidence>
<name>A0A084VGE5_ANOSI</name>
<organism evidence="1">
    <name type="scientific">Anopheles sinensis</name>
    <name type="common">Mosquito</name>
    <dbReference type="NCBI Taxonomy" id="74873"/>
    <lineage>
        <taxon>Eukaryota</taxon>
        <taxon>Metazoa</taxon>
        <taxon>Ecdysozoa</taxon>
        <taxon>Arthropoda</taxon>
        <taxon>Hexapoda</taxon>
        <taxon>Insecta</taxon>
        <taxon>Pterygota</taxon>
        <taxon>Neoptera</taxon>
        <taxon>Endopterygota</taxon>
        <taxon>Diptera</taxon>
        <taxon>Nematocera</taxon>
        <taxon>Culicoidea</taxon>
        <taxon>Culicidae</taxon>
        <taxon>Anophelinae</taxon>
        <taxon>Anopheles</taxon>
    </lineage>
</organism>
<dbReference type="EnsemblMetazoa" id="ASIC004232-RA">
    <property type="protein sequence ID" value="ASIC004232-PA"/>
    <property type="gene ID" value="ASIC004232"/>
</dbReference>
<proteinExistence type="predicted"/>
<dbReference type="EMBL" id="KE524821">
    <property type="protein sequence ID" value="KFB37039.1"/>
    <property type="molecule type" value="Genomic_DNA"/>
</dbReference>
<dbReference type="EMBL" id="ATLV01012869">
    <property type="status" value="NOT_ANNOTATED_CDS"/>
    <property type="molecule type" value="Genomic_DNA"/>
</dbReference>
<dbReference type="VEuPathDB" id="VectorBase:ASIC004232"/>
<reference evidence="1 3" key="1">
    <citation type="journal article" date="2014" name="BMC Genomics">
        <title>Genome sequence of Anopheles sinensis provides insight into genetics basis of mosquito competence for malaria parasites.</title>
        <authorList>
            <person name="Zhou D."/>
            <person name="Zhang D."/>
            <person name="Ding G."/>
            <person name="Shi L."/>
            <person name="Hou Q."/>
            <person name="Ye Y."/>
            <person name="Xu Y."/>
            <person name="Zhou H."/>
            <person name="Xiong C."/>
            <person name="Li S."/>
            <person name="Yu J."/>
            <person name="Hong S."/>
            <person name="Yu X."/>
            <person name="Zou P."/>
            <person name="Chen C."/>
            <person name="Chang X."/>
            <person name="Wang W."/>
            <person name="Lv Y."/>
            <person name="Sun Y."/>
            <person name="Ma L."/>
            <person name="Shen B."/>
            <person name="Zhu C."/>
        </authorList>
    </citation>
    <scope>NUCLEOTIDE SEQUENCE [LARGE SCALE GENOMIC DNA]</scope>
</reference>
<reference evidence="2" key="2">
    <citation type="submission" date="2020-05" db="UniProtKB">
        <authorList>
            <consortium name="EnsemblMetazoa"/>
        </authorList>
    </citation>
    <scope>IDENTIFICATION</scope>
</reference>
<evidence type="ECO:0000313" key="3">
    <source>
        <dbReference type="Proteomes" id="UP000030765"/>
    </source>
</evidence>
<protein>
    <submittedName>
        <fullName evidence="1 2">Uncharacterized protein</fullName>
    </submittedName>
</protein>
<dbReference type="Proteomes" id="UP000030765">
    <property type="component" value="Unassembled WGS sequence"/>
</dbReference>
<accession>A0A084VGE5</accession>
<keyword evidence="3" id="KW-1185">Reference proteome</keyword>